<gene>
    <name evidence="3" type="ORF">SAMN02745168_0231</name>
</gene>
<evidence type="ECO:0000259" key="2">
    <source>
        <dbReference type="Pfam" id="PF04909"/>
    </source>
</evidence>
<keyword evidence="4" id="KW-1185">Reference proteome</keyword>
<dbReference type="EMBL" id="FWXW01000013">
    <property type="protein sequence ID" value="SMC88843.1"/>
    <property type="molecule type" value="Genomic_DNA"/>
</dbReference>
<dbReference type="InterPro" id="IPR032465">
    <property type="entry name" value="ACMSD"/>
</dbReference>
<evidence type="ECO:0000256" key="1">
    <source>
        <dbReference type="ARBA" id="ARBA00023239"/>
    </source>
</evidence>
<protein>
    <recommendedName>
        <fullName evidence="2">Amidohydrolase-related domain-containing protein</fullName>
    </recommendedName>
</protein>
<dbReference type="InterPro" id="IPR032466">
    <property type="entry name" value="Metal_Hydrolase"/>
</dbReference>
<dbReference type="InterPro" id="IPR006680">
    <property type="entry name" value="Amidohydro-rel"/>
</dbReference>
<dbReference type="Gene3D" id="3.20.20.140">
    <property type="entry name" value="Metal-dependent hydrolases"/>
    <property type="match status" value="1"/>
</dbReference>
<dbReference type="AlphaFoldDB" id="A0A1W2CUF0"/>
<dbReference type="PANTHER" id="PTHR21240:SF28">
    <property type="entry name" value="ISO-OROTATE DECARBOXYLASE (EUROFUNG)"/>
    <property type="match status" value="1"/>
</dbReference>
<organism evidence="3 4">
    <name type="scientific">Papillibacter cinnamivorans DSM 12816</name>
    <dbReference type="NCBI Taxonomy" id="1122930"/>
    <lineage>
        <taxon>Bacteria</taxon>
        <taxon>Bacillati</taxon>
        <taxon>Bacillota</taxon>
        <taxon>Clostridia</taxon>
        <taxon>Eubacteriales</taxon>
        <taxon>Oscillospiraceae</taxon>
        <taxon>Papillibacter</taxon>
    </lineage>
</organism>
<dbReference type="PANTHER" id="PTHR21240">
    <property type="entry name" value="2-AMINO-3-CARBOXYLMUCONATE-6-SEMIALDEHYDE DECARBOXYLASE"/>
    <property type="match status" value="1"/>
</dbReference>
<proteinExistence type="predicted"/>
<dbReference type="GO" id="GO:0016831">
    <property type="term" value="F:carboxy-lyase activity"/>
    <property type="evidence" value="ECO:0007669"/>
    <property type="project" value="InterPro"/>
</dbReference>
<dbReference type="STRING" id="1122930.SAMN02745168_0231"/>
<feature type="domain" description="Amidohydrolase-related" evidence="2">
    <location>
        <begin position="4"/>
        <end position="210"/>
    </location>
</feature>
<evidence type="ECO:0000313" key="4">
    <source>
        <dbReference type="Proteomes" id="UP000192790"/>
    </source>
</evidence>
<evidence type="ECO:0000313" key="3">
    <source>
        <dbReference type="EMBL" id="SMC88843.1"/>
    </source>
</evidence>
<dbReference type="Pfam" id="PF04909">
    <property type="entry name" value="Amidohydro_2"/>
    <property type="match status" value="1"/>
</dbReference>
<dbReference type="Proteomes" id="UP000192790">
    <property type="component" value="Unassembled WGS sequence"/>
</dbReference>
<dbReference type="RefSeq" id="WP_084235651.1">
    <property type="nucleotide sequence ID" value="NZ_FWXW01000013.1"/>
</dbReference>
<keyword evidence="1" id="KW-0456">Lyase</keyword>
<accession>A0A1W2CUF0</accession>
<dbReference type="GO" id="GO:0019748">
    <property type="term" value="P:secondary metabolic process"/>
    <property type="evidence" value="ECO:0007669"/>
    <property type="project" value="TreeGrafter"/>
</dbReference>
<name>A0A1W2CUF0_9FIRM</name>
<dbReference type="OrthoDB" id="9771932at2"/>
<dbReference type="GO" id="GO:0016787">
    <property type="term" value="F:hydrolase activity"/>
    <property type="evidence" value="ECO:0007669"/>
    <property type="project" value="InterPro"/>
</dbReference>
<dbReference type="GO" id="GO:0005737">
    <property type="term" value="C:cytoplasm"/>
    <property type="evidence" value="ECO:0007669"/>
    <property type="project" value="TreeGrafter"/>
</dbReference>
<sequence length="255" mass="28695">MIFDSHAHMDDSGSRQRYDPPEKIIAIMDAAGIDMAVVSSYRNASGDDPRILEYVAEGAAGYPDRLIPYVRLSPWSGRYALETLDRAVKEFRFRGVKLNPAGYDLHPSGDITVEIFRKAAEYDVPVLVHCADEAMCLPLQYEAAVEQSPETRVILAHMGGAFHFQDALRVCQRHRNVYMDTSAMPFVEHVRRAVRELGPGRVLFGTGIPMGNALLEIEKVRHANLGKQAEERVFFRNIMGILRIKREEEAVDHGN</sequence>
<dbReference type="SUPFAM" id="SSF51556">
    <property type="entry name" value="Metallo-dependent hydrolases"/>
    <property type="match status" value="1"/>
</dbReference>
<reference evidence="3 4" key="1">
    <citation type="submission" date="2017-04" db="EMBL/GenBank/DDBJ databases">
        <authorList>
            <person name="Afonso C.L."/>
            <person name="Miller P.J."/>
            <person name="Scott M.A."/>
            <person name="Spackman E."/>
            <person name="Goraichik I."/>
            <person name="Dimitrov K.M."/>
            <person name="Suarez D.L."/>
            <person name="Swayne D.E."/>
        </authorList>
    </citation>
    <scope>NUCLEOTIDE SEQUENCE [LARGE SCALE GENOMIC DNA]</scope>
    <source>
        <strain evidence="3 4">DSM 12816</strain>
    </source>
</reference>